<sequence length="175" mass="18650">MCGIKAEGLQAEPPNHGAETAEERATIRKDGRTSQLEEVRDSLTHTVSEQFETMSTFSTGKQDGTATKAGMLAWAPHSATLAAPLSPRGKLCGSQDLYLGLSADCNCTKGLHTRRAGVDHGPSPRAHGGSAASLEIGTDWLHPATRIVLVGLRLPHFLLFLSPGIPSHTRFPSPY</sequence>
<proteinExistence type="predicted"/>
<feature type="region of interest" description="Disordered" evidence="1">
    <location>
        <begin position="1"/>
        <end position="37"/>
    </location>
</feature>
<dbReference type="AlphaFoldDB" id="A0A1J7IJJ6"/>
<protein>
    <submittedName>
        <fullName evidence="2">Uncharacterized protein</fullName>
    </submittedName>
</protein>
<name>A0A1J7IJJ6_9PEZI</name>
<dbReference type="EMBL" id="KV875099">
    <property type="protein sequence ID" value="OIW27541.1"/>
    <property type="molecule type" value="Genomic_DNA"/>
</dbReference>
<organism evidence="2 3">
    <name type="scientific">Coniochaeta ligniaria NRRL 30616</name>
    <dbReference type="NCBI Taxonomy" id="1408157"/>
    <lineage>
        <taxon>Eukaryota</taxon>
        <taxon>Fungi</taxon>
        <taxon>Dikarya</taxon>
        <taxon>Ascomycota</taxon>
        <taxon>Pezizomycotina</taxon>
        <taxon>Sordariomycetes</taxon>
        <taxon>Sordariomycetidae</taxon>
        <taxon>Coniochaetales</taxon>
        <taxon>Coniochaetaceae</taxon>
        <taxon>Coniochaeta</taxon>
    </lineage>
</organism>
<feature type="compositionally biased region" description="Basic and acidic residues" evidence="1">
    <location>
        <begin position="19"/>
        <end position="37"/>
    </location>
</feature>
<dbReference type="Proteomes" id="UP000182658">
    <property type="component" value="Unassembled WGS sequence"/>
</dbReference>
<dbReference type="InParanoid" id="A0A1J7IJJ6"/>
<gene>
    <name evidence="2" type="ORF">CONLIGDRAFT_437534</name>
</gene>
<evidence type="ECO:0000256" key="1">
    <source>
        <dbReference type="SAM" id="MobiDB-lite"/>
    </source>
</evidence>
<evidence type="ECO:0000313" key="2">
    <source>
        <dbReference type="EMBL" id="OIW27541.1"/>
    </source>
</evidence>
<accession>A0A1J7IJJ6</accession>
<keyword evidence="3" id="KW-1185">Reference proteome</keyword>
<reference evidence="2 3" key="1">
    <citation type="submission" date="2016-10" db="EMBL/GenBank/DDBJ databases">
        <title>Draft genome sequence of Coniochaeta ligniaria NRRL30616, a lignocellulolytic fungus for bioabatement of inhibitors in plant biomass hydrolysates.</title>
        <authorList>
            <consortium name="DOE Joint Genome Institute"/>
            <person name="Jimenez D.J."/>
            <person name="Hector R.E."/>
            <person name="Riley R."/>
            <person name="Sun H."/>
            <person name="Grigoriev I.V."/>
            <person name="Van Elsas J.D."/>
            <person name="Nichols N.N."/>
        </authorList>
    </citation>
    <scope>NUCLEOTIDE SEQUENCE [LARGE SCALE GENOMIC DNA]</scope>
    <source>
        <strain evidence="2 3">NRRL 30616</strain>
    </source>
</reference>
<evidence type="ECO:0000313" key="3">
    <source>
        <dbReference type="Proteomes" id="UP000182658"/>
    </source>
</evidence>